<proteinExistence type="predicted"/>
<keyword evidence="1" id="KW-1133">Transmembrane helix</keyword>
<dbReference type="AlphaFoldDB" id="A0A4S3JLV8"/>
<dbReference type="InterPro" id="IPR046368">
    <property type="entry name" value="Tag1"/>
</dbReference>
<dbReference type="PANTHER" id="PTHR35895">
    <property type="entry name" value="CHROMOSOME 16, WHOLE GENOME SHOTGUN SEQUENCE"/>
    <property type="match status" value="1"/>
</dbReference>
<evidence type="ECO:0000313" key="3">
    <source>
        <dbReference type="Proteomes" id="UP000308092"/>
    </source>
</evidence>
<evidence type="ECO:0000313" key="2">
    <source>
        <dbReference type="EMBL" id="THC95688.1"/>
    </source>
</evidence>
<reference evidence="2 3" key="1">
    <citation type="submission" date="2019-03" db="EMBL/GenBank/DDBJ databases">
        <title>The genome sequence of a newly discovered highly antifungal drug resistant Aspergillus species, Aspergillus tanneri NIH 1004.</title>
        <authorList>
            <person name="Mounaud S."/>
            <person name="Singh I."/>
            <person name="Joardar V."/>
            <person name="Pakala S."/>
            <person name="Pakala S."/>
            <person name="Venepally P."/>
            <person name="Hoover J."/>
            <person name="Nierman W."/>
            <person name="Chung J."/>
            <person name="Losada L."/>
        </authorList>
    </citation>
    <scope>NUCLEOTIDE SEQUENCE [LARGE SCALE GENOMIC DNA]</scope>
    <source>
        <strain evidence="2 3">NIH1004</strain>
    </source>
</reference>
<dbReference type="VEuPathDB" id="FungiDB:EYZ11_004810"/>
<evidence type="ECO:0000256" key="1">
    <source>
        <dbReference type="SAM" id="Phobius"/>
    </source>
</evidence>
<accession>A0A4S3JLV8</accession>
<dbReference type="InterPro" id="IPR022185">
    <property type="entry name" value="DUF3712"/>
</dbReference>
<dbReference type="GO" id="GO:0000329">
    <property type="term" value="C:fungal-type vacuole membrane"/>
    <property type="evidence" value="ECO:0007669"/>
    <property type="project" value="InterPro"/>
</dbReference>
<dbReference type="Proteomes" id="UP000308092">
    <property type="component" value="Unassembled WGS sequence"/>
</dbReference>
<keyword evidence="1" id="KW-0812">Transmembrane</keyword>
<dbReference type="Pfam" id="PF12505">
    <property type="entry name" value="DUF3712"/>
    <property type="match status" value="1"/>
</dbReference>
<feature type="transmembrane region" description="Helical" evidence="1">
    <location>
        <begin position="64"/>
        <end position="88"/>
    </location>
</feature>
<keyword evidence="1" id="KW-0472">Membrane</keyword>
<sequence length="440" mass="49131">MYENQTYLNSKEAKYALGTHRGPLDGDGVDLEHIETVDTITLEKIKRTPTQNLRRHWARFWCCYTFWSIIFLAIFLPIFFLLIIPAIAQRVVDNSTLLLTRADVMKPRPDSIELTIEAALKLPIGVPVRIDPITMDLFNRDNSGNGTFAKLYMDRATIDGNTTLKVENQHTPLNVPEWKKYIHNVVFTKNGPLPVKGKTTAYLGALKNHITMDKDIPQNNLNSFDGFNIKDTQLVLPAREDGTNLIANATLPNPSVMTLEIGNITLDLKSDDLVIGNATIDNLMLRPGNYSNPVHGILDIRILLRNLRKVLSSQLPSLREGYLKLETVTKTVIYEDVEVPYYTEVMKGLPLTAKVPIAGLITNTLRGILNGNITDLLHDVAQNMNVTQKGGGLLNDLLGSDDDSGSGKGKRSMEERMLHGILNSPDKREEILDVLEALNL</sequence>
<comment type="caution">
    <text evidence="2">The sequence shown here is derived from an EMBL/GenBank/DDBJ whole genome shotgun (WGS) entry which is preliminary data.</text>
</comment>
<dbReference type="PANTHER" id="PTHR35895:SF2">
    <property type="match status" value="1"/>
</dbReference>
<keyword evidence="3" id="KW-1185">Reference proteome</keyword>
<protein>
    <submittedName>
        <fullName evidence="2">Uncharacterized protein</fullName>
    </submittedName>
</protein>
<organism evidence="2 3">
    <name type="scientific">Aspergillus tanneri</name>
    <dbReference type="NCBI Taxonomy" id="1220188"/>
    <lineage>
        <taxon>Eukaryota</taxon>
        <taxon>Fungi</taxon>
        <taxon>Dikarya</taxon>
        <taxon>Ascomycota</taxon>
        <taxon>Pezizomycotina</taxon>
        <taxon>Eurotiomycetes</taxon>
        <taxon>Eurotiomycetidae</taxon>
        <taxon>Eurotiales</taxon>
        <taxon>Aspergillaceae</taxon>
        <taxon>Aspergillus</taxon>
        <taxon>Aspergillus subgen. Circumdati</taxon>
    </lineage>
</organism>
<gene>
    <name evidence="2" type="ORF">EYZ11_004810</name>
</gene>
<dbReference type="EMBL" id="SOSA01000146">
    <property type="protein sequence ID" value="THC95688.1"/>
    <property type="molecule type" value="Genomic_DNA"/>
</dbReference>
<dbReference type="STRING" id="1220188.A0A4S3JLV8"/>
<name>A0A4S3JLV8_9EURO</name>